<name>A0A162T0N2_9BURK</name>
<dbReference type="STRING" id="1763535.LPB072_16160"/>
<dbReference type="InterPro" id="IPR038404">
    <property type="entry name" value="TRAP_DctP_sf"/>
</dbReference>
<protein>
    <submittedName>
        <fullName evidence="3">C4-dicarboxylate ABC transporter</fullName>
    </submittedName>
</protein>
<dbReference type="EMBL" id="LVWD01000011">
    <property type="protein sequence ID" value="OAD42131.1"/>
    <property type="molecule type" value="Genomic_DNA"/>
</dbReference>
<dbReference type="PANTHER" id="PTHR33376">
    <property type="match status" value="1"/>
</dbReference>
<dbReference type="RefSeq" id="WP_066089221.1">
    <property type="nucleotide sequence ID" value="NZ_CP017476.1"/>
</dbReference>
<keyword evidence="1 2" id="KW-0732">Signal</keyword>
<dbReference type="Proteomes" id="UP000185680">
    <property type="component" value="Chromosome"/>
</dbReference>
<dbReference type="Pfam" id="PF03480">
    <property type="entry name" value="DctP"/>
    <property type="match status" value="1"/>
</dbReference>
<evidence type="ECO:0000313" key="5">
    <source>
        <dbReference type="Proteomes" id="UP000185657"/>
    </source>
</evidence>
<evidence type="ECO:0000313" key="6">
    <source>
        <dbReference type="Proteomes" id="UP000185680"/>
    </source>
</evidence>
<dbReference type="NCBIfam" id="NF037995">
    <property type="entry name" value="TRAP_S1"/>
    <property type="match status" value="1"/>
</dbReference>
<evidence type="ECO:0000256" key="1">
    <source>
        <dbReference type="ARBA" id="ARBA00022729"/>
    </source>
</evidence>
<dbReference type="AlphaFoldDB" id="A0A162T0N2"/>
<dbReference type="Proteomes" id="UP000185657">
    <property type="component" value="Unassembled WGS sequence"/>
</dbReference>
<proteinExistence type="predicted"/>
<evidence type="ECO:0000313" key="4">
    <source>
        <dbReference type="EMBL" id="OAD42131.1"/>
    </source>
</evidence>
<dbReference type="SUPFAM" id="SSF53850">
    <property type="entry name" value="Periplasmic binding protein-like II"/>
    <property type="match status" value="1"/>
</dbReference>
<evidence type="ECO:0000256" key="2">
    <source>
        <dbReference type="SAM" id="SignalP"/>
    </source>
</evidence>
<feature type="signal peptide" evidence="2">
    <location>
        <begin position="1"/>
        <end position="27"/>
    </location>
</feature>
<feature type="chain" id="PRO_5044549376" evidence="2">
    <location>
        <begin position="28"/>
        <end position="346"/>
    </location>
</feature>
<reference evidence="4 5" key="1">
    <citation type="submission" date="2016-02" db="EMBL/GenBank/DDBJ databases">
        <title>Draft genome sequence of Hydrogenophaga sp. LPB0072.</title>
        <authorList>
            <person name="Shin S.-K."/>
            <person name="Yi H."/>
        </authorList>
    </citation>
    <scope>NUCLEOTIDE SEQUENCE [LARGE SCALE GENOMIC DNA]</scope>
    <source>
        <strain evidence="4 5">LPB0072</strain>
    </source>
</reference>
<keyword evidence="5" id="KW-1185">Reference proteome</keyword>
<evidence type="ECO:0000313" key="3">
    <source>
        <dbReference type="EMBL" id="AOW14146.1"/>
    </source>
</evidence>
<sequence length="346" mass="37391">MKYMNRRGTLATLAVAASTLLAGHAMAQDTITLRMHQMLPAQATIPSKALLPWAQKVEKESGGKIKVQMYNTMQLGGTPPQLFDQARDGVVDLTWTVLGYTPGRFPKTEVFELPFITTTAEASSRAIQEYAETYAADEFKSVKLIAVHTHGPGLFHTKNPINRLEDLKGMKIRGGSRIINNMLTELGATPVGMPVPAVTEALSKGVLDGTTIPWEVVPAVKVQEIVHNHTTFAGANGLYNSTFAFSMNRAAYDKLPADLKKVIDNNSGIETAAMFGRAMDEGDKVGRGLAEKAGNKIVALDEAETARWRKTAADVETTWVEEVKAKGIDGAKLAAVARALIAKNSK</sequence>
<reference evidence="3 6" key="2">
    <citation type="submission" date="2016-10" db="EMBL/GenBank/DDBJ databases">
        <title>Hydorgenophaga sp. LPB0072 isolated from gastropod.</title>
        <authorList>
            <person name="Kim E."/>
            <person name="Yi H."/>
        </authorList>
    </citation>
    <scope>NUCLEOTIDE SEQUENCE [LARGE SCALE GENOMIC DNA]</scope>
    <source>
        <strain evidence="3 6">LPB0072</strain>
    </source>
</reference>
<gene>
    <name evidence="3" type="ORF">LPB072_16160</name>
    <name evidence="4" type="ORF">LPB72_09170</name>
</gene>
<organism evidence="3 6">
    <name type="scientific">Hydrogenophaga crassostreae</name>
    <dbReference type="NCBI Taxonomy" id="1763535"/>
    <lineage>
        <taxon>Bacteria</taxon>
        <taxon>Pseudomonadati</taxon>
        <taxon>Pseudomonadota</taxon>
        <taxon>Betaproteobacteria</taxon>
        <taxon>Burkholderiales</taxon>
        <taxon>Comamonadaceae</taxon>
        <taxon>Hydrogenophaga</taxon>
    </lineage>
</organism>
<dbReference type="EMBL" id="CP017476">
    <property type="protein sequence ID" value="AOW14146.1"/>
    <property type="molecule type" value="Genomic_DNA"/>
</dbReference>
<dbReference type="KEGG" id="hyl:LPB072_16160"/>
<accession>A0A162T0N2</accession>
<dbReference type="CDD" id="cd13665">
    <property type="entry name" value="PBP2_TRAP_Dctp3_4"/>
    <property type="match status" value="1"/>
</dbReference>
<dbReference type="PANTHER" id="PTHR33376:SF15">
    <property type="entry name" value="BLL6794 PROTEIN"/>
    <property type="match status" value="1"/>
</dbReference>
<dbReference type="GO" id="GO:0055085">
    <property type="term" value="P:transmembrane transport"/>
    <property type="evidence" value="ECO:0007669"/>
    <property type="project" value="InterPro"/>
</dbReference>
<dbReference type="OrthoDB" id="9177965at2"/>
<dbReference type="Gene3D" id="3.40.190.170">
    <property type="entry name" value="Bacterial extracellular solute-binding protein, family 7"/>
    <property type="match status" value="1"/>
</dbReference>
<dbReference type="InterPro" id="IPR018389">
    <property type="entry name" value="DctP_fam"/>
</dbReference>